<dbReference type="Proteomes" id="UP000078544">
    <property type="component" value="Unassembled WGS sequence"/>
</dbReference>
<feature type="compositionally biased region" description="Basic and acidic residues" evidence="4">
    <location>
        <begin position="193"/>
        <end position="210"/>
    </location>
</feature>
<feature type="domain" description="Pop1 N-terminal" evidence="5">
    <location>
        <begin position="89"/>
        <end position="303"/>
    </location>
</feature>
<feature type="region of interest" description="Disordered" evidence="4">
    <location>
        <begin position="813"/>
        <end position="860"/>
    </location>
</feature>
<comment type="subcellular location">
    <subcellularLocation>
        <location evidence="1">Nucleus</location>
    </subcellularLocation>
</comment>
<dbReference type="AlphaFoldDB" id="A0A167XTT5"/>
<sequence length="1001" mass="109944">MWWARGRANPEFLPRPPYVSKCYDTVCATAARKPAQPDMAPKPPKGHAKGNGGTDAVRQKRAKVFAARAIPAQPADAALKDGELDLQAFLAAHEFEVRSLEDSMARSKAVSASRAFQQVPRGLRRRTASHNPKRVPRRLRWKARKEMKEDNTPTVEARKRKPRTTRARIRAETAKRLGLLAARRRRRLLARAEAARKEGKADAPEPRETTSKVPRPKIRRNQLNVPPKAVSRFRKRQLNKTWLPTHKWHAKRARMTEPTRPLWRFAIPLTPNEKIYRPTHRAQGERGTMLWDTSYISTIGLYGKPASIERVIKAIGVTAESCWNEKGRKWRLGSRAWTGSLYRELGGQTRLIGPATLVWNPEARAATADDAPADAGRSGRQLYIRLSPAAFLETFNELVRLCKTKGSGVHVEDLRFEIGSITLAGPASTETLSRILTPFHTEARPKSKHASLFESIKSLTNPALLPANAVLGFSVQDPRLRFPPRKAQTDSAADMENALMDLLAEWPAEERLEPYELFDRTARFQATCLPSQKAIYKRKSLAAPGTALKLCQNDPPIPVILIASRSPSSLQAQGTWTLLMPWKCILPVWYSAVHCPLVSGGLPRFGGLNEMKQVSFERGIPWFPTDFPATSAGADYEVEQREERLKQYNRQPKSKRVEFAALDLGAGRKGEVGDGLACDFEVLFGLPRLPRGVAGGDEPELVQADDKAGDAMDVDAKHDELGYVPVESVTRKASWSSLASSSLRCLNPLSRADFDALASSSSSTGQATKNGTPSLIPLPPNALLTVRITLLARGVVKACARIYALPAPPVATVPASPSAEVPASLPPPLPSEKDTSPQQLGGSSSSSSSSSSGSGKHAKLPHDLRAQWLARVPSRQAGTLSSPEPSCCEKKRKREKATSLESRRRQLAQELLNPPEAYPPAAANQLDLGGHHALVPNADCLMGFITTGSYCLRDGKSAAFGSIAADRALQEVRQNGKQQGRLCIVRNAGEQVGWIARWDTI</sequence>
<gene>
    <name evidence="8" type="ORF">AAL_07143</name>
</gene>
<dbReference type="Pfam" id="PF08170">
    <property type="entry name" value="POPLD"/>
    <property type="match status" value="1"/>
</dbReference>
<dbReference type="PANTHER" id="PTHR22731:SF3">
    <property type="entry name" value="RIBONUCLEASES P_MRP PROTEIN SUBUNIT POP1"/>
    <property type="match status" value="1"/>
</dbReference>
<feature type="region of interest" description="Disordered" evidence="4">
    <location>
        <begin position="146"/>
        <end position="165"/>
    </location>
</feature>
<dbReference type="STRING" id="1081109.A0A167XTT5"/>
<proteinExistence type="predicted"/>
<evidence type="ECO:0000313" key="8">
    <source>
        <dbReference type="EMBL" id="KZZ90457.1"/>
    </source>
</evidence>
<keyword evidence="3" id="KW-0539">Nucleus</keyword>
<name>A0A167XTT5_9HYPO</name>
<evidence type="ECO:0000256" key="2">
    <source>
        <dbReference type="ARBA" id="ARBA00022694"/>
    </source>
</evidence>
<evidence type="ECO:0000259" key="5">
    <source>
        <dbReference type="Pfam" id="PF06978"/>
    </source>
</evidence>
<dbReference type="InterPro" id="IPR055079">
    <property type="entry name" value="POP1_C"/>
</dbReference>
<evidence type="ECO:0000256" key="1">
    <source>
        <dbReference type="ARBA" id="ARBA00004123"/>
    </source>
</evidence>
<dbReference type="InterPro" id="IPR039182">
    <property type="entry name" value="Pop1"/>
</dbReference>
<feature type="region of interest" description="Disordered" evidence="4">
    <location>
        <begin position="192"/>
        <end position="217"/>
    </location>
</feature>
<evidence type="ECO:0000256" key="3">
    <source>
        <dbReference type="ARBA" id="ARBA00023242"/>
    </source>
</evidence>
<dbReference type="Pfam" id="PF06978">
    <property type="entry name" value="POP1_N"/>
    <property type="match status" value="1"/>
</dbReference>
<comment type="caution">
    <text evidence="8">The sequence shown here is derived from an EMBL/GenBank/DDBJ whole genome shotgun (WGS) entry which is preliminary data.</text>
</comment>
<dbReference type="InterPro" id="IPR012590">
    <property type="entry name" value="POPLD_dom"/>
</dbReference>
<feature type="compositionally biased region" description="Low complexity" evidence="4">
    <location>
        <begin position="813"/>
        <end position="823"/>
    </location>
</feature>
<feature type="domain" description="POPLD" evidence="6">
    <location>
        <begin position="575"/>
        <end position="679"/>
    </location>
</feature>
<reference evidence="8 9" key="1">
    <citation type="journal article" date="2016" name="Genome Biol. Evol.">
        <title>Divergent and convergent evolution of fungal pathogenicity.</title>
        <authorList>
            <person name="Shang Y."/>
            <person name="Xiao G."/>
            <person name="Zheng P."/>
            <person name="Cen K."/>
            <person name="Zhan S."/>
            <person name="Wang C."/>
        </authorList>
    </citation>
    <scope>NUCLEOTIDE SEQUENCE [LARGE SCALE GENOMIC DNA]</scope>
    <source>
        <strain evidence="8 9">RCEF 2490</strain>
    </source>
</reference>
<organism evidence="8 9">
    <name type="scientific">Moelleriella libera RCEF 2490</name>
    <dbReference type="NCBI Taxonomy" id="1081109"/>
    <lineage>
        <taxon>Eukaryota</taxon>
        <taxon>Fungi</taxon>
        <taxon>Dikarya</taxon>
        <taxon>Ascomycota</taxon>
        <taxon>Pezizomycotina</taxon>
        <taxon>Sordariomycetes</taxon>
        <taxon>Hypocreomycetidae</taxon>
        <taxon>Hypocreales</taxon>
        <taxon>Clavicipitaceae</taxon>
        <taxon>Moelleriella</taxon>
    </lineage>
</organism>
<dbReference type="PANTHER" id="PTHR22731">
    <property type="entry name" value="RIBONUCLEASES P/MRP PROTEIN SUBUNIT POP1"/>
    <property type="match status" value="1"/>
</dbReference>
<feature type="region of interest" description="Disordered" evidence="4">
    <location>
        <begin position="872"/>
        <end position="904"/>
    </location>
</feature>
<feature type="region of interest" description="Disordered" evidence="4">
    <location>
        <begin position="33"/>
        <end position="57"/>
    </location>
</feature>
<dbReference type="OrthoDB" id="442863at2759"/>
<evidence type="ECO:0000259" key="7">
    <source>
        <dbReference type="Pfam" id="PF22770"/>
    </source>
</evidence>
<evidence type="ECO:0000259" key="6">
    <source>
        <dbReference type="Pfam" id="PF08170"/>
    </source>
</evidence>
<keyword evidence="2" id="KW-0819">tRNA processing</keyword>
<dbReference type="EMBL" id="AZGY01000021">
    <property type="protein sequence ID" value="KZZ90457.1"/>
    <property type="molecule type" value="Genomic_DNA"/>
</dbReference>
<dbReference type="InterPro" id="IPR009723">
    <property type="entry name" value="Pop1_N"/>
</dbReference>
<dbReference type="GO" id="GO:0001682">
    <property type="term" value="P:tRNA 5'-leader removal"/>
    <property type="evidence" value="ECO:0007669"/>
    <property type="project" value="InterPro"/>
</dbReference>
<dbReference type="GO" id="GO:0000172">
    <property type="term" value="C:ribonuclease MRP complex"/>
    <property type="evidence" value="ECO:0007669"/>
    <property type="project" value="InterPro"/>
</dbReference>
<feature type="domain" description="POP1 C-terminal" evidence="7">
    <location>
        <begin position="782"/>
        <end position="999"/>
    </location>
</feature>
<dbReference type="Pfam" id="PF22770">
    <property type="entry name" value="POP1_C"/>
    <property type="match status" value="1"/>
</dbReference>
<protein>
    <submittedName>
        <fullName evidence="8">Ribonuclease P/MRP, subunit POP1</fullName>
    </submittedName>
</protein>
<dbReference type="GO" id="GO:0005655">
    <property type="term" value="C:nucleolar ribonuclease P complex"/>
    <property type="evidence" value="ECO:0007669"/>
    <property type="project" value="InterPro"/>
</dbReference>
<accession>A0A167XTT5</accession>
<evidence type="ECO:0000256" key="4">
    <source>
        <dbReference type="SAM" id="MobiDB-lite"/>
    </source>
</evidence>
<keyword evidence="9" id="KW-1185">Reference proteome</keyword>
<evidence type="ECO:0000313" key="9">
    <source>
        <dbReference type="Proteomes" id="UP000078544"/>
    </source>
</evidence>
<feature type="compositionally biased region" description="Low complexity" evidence="4">
    <location>
        <begin position="841"/>
        <end position="855"/>
    </location>
</feature>